<feature type="domain" description="Aconitase/3-isopropylmalate dehydratase large subunit alpha/beta/alpha" evidence="14">
    <location>
        <begin position="7"/>
        <end position="457"/>
    </location>
</feature>
<evidence type="ECO:0000313" key="16">
    <source>
        <dbReference type="Proteomes" id="UP000579647"/>
    </source>
</evidence>
<accession>A0A840WYN4</accession>
<dbReference type="SUPFAM" id="SSF53732">
    <property type="entry name" value="Aconitase iron-sulfur domain"/>
    <property type="match status" value="1"/>
</dbReference>
<comment type="similarity">
    <text evidence="12">Belongs to the aconitase/IPM isomerase family. LeuC type 1 subfamily.</text>
</comment>
<dbReference type="InterPro" id="IPR050067">
    <property type="entry name" value="IPM_dehydratase_rel_enz"/>
</dbReference>
<evidence type="ECO:0000256" key="1">
    <source>
        <dbReference type="ARBA" id="ARBA00000491"/>
    </source>
</evidence>
<evidence type="ECO:0000256" key="8">
    <source>
        <dbReference type="ARBA" id="ARBA00023004"/>
    </source>
</evidence>
<evidence type="ECO:0000256" key="3">
    <source>
        <dbReference type="ARBA" id="ARBA00004729"/>
    </source>
</evidence>
<comment type="pathway">
    <text evidence="3 12">Amino-acid biosynthesis; L-leucine biosynthesis; L-leucine from 3-methyl-2-oxobutanoate: step 2/4.</text>
</comment>
<protein>
    <recommendedName>
        <fullName evidence="12">3-isopropylmalate dehydratase large subunit</fullName>
        <ecNumber evidence="12">4.2.1.33</ecNumber>
    </recommendedName>
    <alternativeName>
        <fullName evidence="12">Alpha-IPM isomerase</fullName>
        <shortName evidence="12">IPMI</shortName>
    </alternativeName>
    <alternativeName>
        <fullName evidence="12">Isopropylmalate isomerase</fullName>
    </alternativeName>
</protein>
<keyword evidence="16" id="KW-1185">Reference proteome</keyword>
<dbReference type="GO" id="GO:0003861">
    <property type="term" value="F:3-isopropylmalate dehydratase activity"/>
    <property type="evidence" value="ECO:0007669"/>
    <property type="project" value="UniProtKB-UniRule"/>
</dbReference>
<dbReference type="Proteomes" id="UP000579647">
    <property type="component" value="Unassembled WGS sequence"/>
</dbReference>
<comment type="function">
    <text evidence="2 12">Catalyzes the isomerization between 2-isopropylmalate and 3-isopropylmalate, via the formation of 2-isopropylmaleate.</text>
</comment>
<keyword evidence="10 12" id="KW-0456">Lyase</keyword>
<dbReference type="UniPathway" id="UPA00946"/>
<evidence type="ECO:0000256" key="10">
    <source>
        <dbReference type="ARBA" id="ARBA00023239"/>
    </source>
</evidence>
<dbReference type="CDD" id="cd01583">
    <property type="entry name" value="IPMI"/>
    <property type="match status" value="1"/>
</dbReference>
<dbReference type="Pfam" id="PF00330">
    <property type="entry name" value="Aconitase"/>
    <property type="match status" value="1"/>
</dbReference>
<dbReference type="InterPro" id="IPR004430">
    <property type="entry name" value="3-IsopropMal_deHydase_lsu"/>
</dbReference>
<keyword evidence="6 12" id="KW-0028">Amino-acid biosynthesis</keyword>
<gene>
    <name evidence="12" type="primary">leuC</name>
    <name evidence="15" type="ORF">HNR07_006435</name>
</gene>
<keyword evidence="5 12" id="KW-0004">4Fe-4S</keyword>
<evidence type="ECO:0000256" key="13">
    <source>
        <dbReference type="SAM" id="MobiDB-lite"/>
    </source>
</evidence>
<dbReference type="InterPro" id="IPR015931">
    <property type="entry name" value="Acnase/IPM_dHydase_lsu_aba_1/3"/>
</dbReference>
<dbReference type="EMBL" id="JACHDO010000001">
    <property type="protein sequence ID" value="MBB5495298.1"/>
    <property type="molecule type" value="Genomic_DNA"/>
</dbReference>
<evidence type="ECO:0000256" key="4">
    <source>
        <dbReference type="ARBA" id="ARBA00022430"/>
    </source>
</evidence>
<evidence type="ECO:0000256" key="2">
    <source>
        <dbReference type="ARBA" id="ARBA00002695"/>
    </source>
</evidence>
<feature type="region of interest" description="Disordered" evidence="13">
    <location>
        <begin position="416"/>
        <end position="468"/>
    </location>
</feature>
<dbReference type="GO" id="GO:0009098">
    <property type="term" value="P:L-leucine biosynthetic process"/>
    <property type="evidence" value="ECO:0007669"/>
    <property type="project" value="UniProtKB-UniRule"/>
</dbReference>
<evidence type="ECO:0000256" key="11">
    <source>
        <dbReference type="ARBA" id="ARBA00023304"/>
    </source>
</evidence>
<evidence type="ECO:0000256" key="5">
    <source>
        <dbReference type="ARBA" id="ARBA00022485"/>
    </source>
</evidence>
<evidence type="ECO:0000256" key="6">
    <source>
        <dbReference type="ARBA" id="ARBA00022605"/>
    </source>
</evidence>
<feature type="binding site" evidence="12">
    <location>
        <position position="410"/>
    </location>
    <ligand>
        <name>[4Fe-4S] cluster</name>
        <dbReference type="ChEBI" id="CHEBI:49883"/>
    </ligand>
</feature>
<dbReference type="NCBIfam" id="NF009116">
    <property type="entry name" value="PRK12466.1"/>
    <property type="match status" value="1"/>
</dbReference>
<dbReference type="UniPathway" id="UPA00048">
    <property type="reaction ID" value="UER00071"/>
</dbReference>
<organism evidence="15 16">
    <name type="scientific">Nocardiopsis metallicus</name>
    <dbReference type="NCBI Taxonomy" id="179819"/>
    <lineage>
        <taxon>Bacteria</taxon>
        <taxon>Bacillati</taxon>
        <taxon>Actinomycetota</taxon>
        <taxon>Actinomycetes</taxon>
        <taxon>Streptosporangiales</taxon>
        <taxon>Nocardiopsidaceae</taxon>
        <taxon>Nocardiopsis</taxon>
    </lineage>
</organism>
<dbReference type="PRINTS" id="PR00415">
    <property type="entry name" value="ACONITASE"/>
</dbReference>
<dbReference type="PROSITE" id="PS01244">
    <property type="entry name" value="ACONITASE_2"/>
    <property type="match status" value="1"/>
</dbReference>
<reference evidence="15 16" key="1">
    <citation type="submission" date="2020-08" db="EMBL/GenBank/DDBJ databases">
        <title>Sequencing the genomes of 1000 actinobacteria strains.</title>
        <authorList>
            <person name="Klenk H.-P."/>
        </authorList>
    </citation>
    <scope>NUCLEOTIDE SEQUENCE [LARGE SCALE GENOMIC DNA]</scope>
    <source>
        <strain evidence="15 16">DSM 44598</strain>
    </source>
</reference>
<dbReference type="GO" id="GO:0046872">
    <property type="term" value="F:metal ion binding"/>
    <property type="evidence" value="ECO:0007669"/>
    <property type="project" value="UniProtKB-KW"/>
</dbReference>
<dbReference type="InterPro" id="IPR018136">
    <property type="entry name" value="Aconitase_4Fe-4S_BS"/>
</dbReference>
<feature type="binding site" evidence="12">
    <location>
        <position position="347"/>
    </location>
    <ligand>
        <name>[4Fe-4S] cluster</name>
        <dbReference type="ChEBI" id="CHEBI:49883"/>
    </ligand>
</feature>
<dbReference type="AlphaFoldDB" id="A0A840WYN4"/>
<proteinExistence type="inferred from homology"/>
<keyword evidence="7 12" id="KW-0479">Metal-binding</keyword>
<dbReference type="EC" id="4.2.1.33" evidence="12"/>
<feature type="binding site" evidence="12">
    <location>
        <position position="407"/>
    </location>
    <ligand>
        <name>[4Fe-4S] cluster</name>
        <dbReference type="ChEBI" id="CHEBI:49883"/>
    </ligand>
</feature>
<dbReference type="GO" id="GO:0051539">
    <property type="term" value="F:4 iron, 4 sulfur cluster binding"/>
    <property type="evidence" value="ECO:0007669"/>
    <property type="project" value="UniProtKB-KW"/>
</dbReference>
<evidence type="ECO:0000256" key="9">
    <source>
        <dbReference type="ARBA" id="ARBA00023014"/>
    </source>
</evidence>
<evidence type="ECO:0000259" key="14">
    <source>
        <dbReference type="Pfam" id="PF00330"/>
    </source>
</evidence>
<keyword evidence="11 12" id="KW-0100">Branched-chain amino acid biosynthesis</keyword>
<dbReference type="FunFam" id="3.30.499.10:FF:000007">
    <property type="entry name" value="3-isopropylmalate dehydratase large subunit"/>
    <property type="match status" value="1"/>
</dbReference>
<comment type="catalytic activity">
    <reaction evidence="1 12">
        <text>(2R,3S)-3-isopropylmalate = (2S)-2-isopropylmalate</text>
        <dbReference type="Rhea" id="RHEA:32287"/>
        <dbReference type="ChEBI" id="CHEBI:1178"/>
        <dbReference type="ChEBI" id="CHEBI:35121"/>
        <dbReference type="EC" id="4.2.1.33"/>
    </reaction>
</comment>
<dbReference type="NCBIfam" id="TIGR00170">
    <property type="entry name" value="leuC"/>
    <property type="match status" value="1"/>
</dbReference>
<dbReference type="InterPro" id="IPR036008">
    <property type="entry name" value="Aconitase_4Fe-4S_dom"/>
</dbReference>
<dbReference type="InterPro" id="IPR001030">
    <property type="entry name" value="Acoase/IPM_deHydtase_lsu_aba"/>
</dbReference>
<evidence type="ECO:0000256" key="7">
    <source>
        <dbReference type="ARBA" id="ARBA00022723"/>
    </source>
</evidence>
<dbReference type="HAMAP" id="MF_01026">
    <property type="entry name" value="LeuC_type1"/>
    <property type="match status" value="1"/>
</dbReference>
<comment type="cofactor">
    <cofactor evidence="12">
        <name>[4Fe-4S] cluster</name>
        <dbReference type="ChEBI" id="CHEBI:49883"/>
    </cofactor>
    <text evidence="12">Binds 1 [4Fe-4S] cluster per subunit.</text>
</comment>
<comment type="subunit">
    <text evidence="12">Heterodimer of LeuC and LeuD.</text>
</comment>
<dbReference type="PROSITE" id="PS00450">
    <property type="entry name" value="ACONITASE_1"/>
    <property type="match status" value="1"/>
</dbReference>
<dbReference type="PANTHER" id="PTHR43822">
    <property type="entry name" value="HOMOACONITASE, MITOCHONDRIAL-RELATED"/>
    <property type="match status" value="1"/>
</dbReference>
<keyword evidence="8 12" id="KW-0408">Iron</keyword>
<dbReference type="NCBIfam" id="NF004016">
    <property type="entry name" value="PRK05478.1"/>
    <property type="match status" value="1"/>
</dbReference>
<dbReference type="Gene3D" id="3.30.499.10">
    <property type="entry name" value="Aconitase, domain 3"/>
    <property type="match status" value="2"/>
</dbReference>
<dbReference type="PANTHER" id="PTHR43822:SF9">
    <property type="entry name" value="3-ISOPROPYLMALATE DEHYDRATASE"/>
    <property type="match status" value="1"/>
</dbReference>
<dbReference type="InterPro" id="IPR033941">
    <property type="entry name" value="IPMI_cat"/>
</dbReference>
<evidence type="ECO:0000313" key="15">
    <source>
        <dbReference type="EMBL" id="MBB5495298.1"/>
    </source>
</evidence>
<evidence type="ECO:0000256" key="12">
    <source>
        <dbReference type="HAMAP-Rule" id="MF_01026"/>
    </source>
</evidence>
<name>A0A840WYN4_9ACTN</name>
<dbReference type="RefSeq" id="WP_184369939.1">
    <property type="nucleotide sequence ID" value="NZ_BAAAKM010000030.1"/>
</dbReference>
<comment type="caution">
    <text evidence="15">The sequence shown here is derived from an EMBL/GenBank/DDBJ whole genome shotgun (WGS) entry which is preliminary data.</text>
</comment>
<keyword evidence="9 12" id="KW-0411">Iron-sulfur</keyword>
<keyword evidence="4 12" id="KW-0432">Leucine biosynthesis</keyword>
<sequence>MARTMAEKVWEEHVVRRADGEPDLLYIDLHLVHEVTSPQAFEGLRLAGRSVRRPDLTIATEDHNVPTMDLLAPIADPVSRKQVETLRKNCSDFGIRLHPMGDIDQGVVHVVGPQLGLTQPGMTVVCGDSHTSTHGAFGALAFGIGTSQVEHVMATQTLPMQPFKTMAVTVNGTLRPGVSAKDIILAVIAKIGTGGGQGYVIEYRGEAIEALSMEARMTVCNMSIEAGARAGMIAPDQTTFDYVKGRPHAPRGADFDAAVEHWKSLRTDEGAEFDAEVVLDADELSPFVTWGTNPGQGVPLDAEVPDPASYEDPSARAAAEKALKYMDLKAGTPMREVRVDTVFLGSCTNGRIEDLRTAAEIVRGRKVADGVRMLVVPGSMRVKEQANEEGLGQVFLDAGAEWREAGCSMCLGMNPDQLKPGERSASTSNRNFEGRQGRGGRTHLVSPQVAAATAVRGTLSSPADLDAR</sequence>